<organism evidence="2">
    <name type="scientific">marine metagenome</name>
    <dbReference type="NCBI Taxonomy" id="408172"/>
    <lineage>
        <taxon>unclassified sequences</taxon>
        <taxon>metagenomes</taxon>
        <taxon>ecological metagenomes</taxon>
    </lineage>
</organism>
<accession>A0A381WC92</accession>
<feature type="non-terminal residue" evidence="2">
    <location>
        <position position="1"/>
    </location>
</feature>
<gene>
    <name evidence="2" type="ORF">METZ01_LOCUS102969</name>
</gene>
<sequence length="187" mass="20174">VGIAVEVEQEGVFLTYDVLPRRHGTSPYLLSGVPFQPTIDEVAVSLNLLIFWIHATKNGVCLGEENPEGGVQFVGRERVAFLNHGKVLSPEAQGGVIHPTDEEDEEEDSGADAEEAPVGRLDATESGVGVKPPTDIWPNQECQCGTPEGHRDKCLALLDPPVLTHEQLLHHNPAPVALLSPLRVCVI</sequence>
<feature type="non-terminal residue" evidence="2">
    <location>
        <position position="187"/>
    </location>
</feature>
<evidence type="ECO:0000256" key="1">
    <source>
        <dbReference type="SAM" id="MobiDB-lite"/>
    </source>
</evidence>
<evidence type="ECO:0000313" key="2">
    <source>
        <dbReference type="EMBL" id="SVA50115.1"/>
    </source>
</evidence>
<name>A0A381WC92_9ZZZZ</name>
<feature type="region of interest" description="Disordered" evidence="1">
    <location>
        <begin position="91"/>
        <end position="134"/>
    </location>
</feature>
<dbReference type="AlphaFoldDB" id="A0A381WC92"/>
<proteinExistence type="predicted"/>
<dbReference type="EMBL" id="UINC01011344">
    <property type="protein sequence ID" value="SVA50115.1"/>
    <property type="molecule type" value="Genomic_DNA"/>
</dbReference>
<protein>
    <submittedName>
        <fullName evidence="2">Uncharacterized protein</fullName>
    </submittedName>
</protein>
<reference evidence="2" key="1">
    <citation type="submission" date="2018-05" db="EMBL/GenBank/DDBJ databases">
        <authorList>
            <person name="Lanie J.A."/>
            <person name="Ng W.-L."/>
            <person name="Kazmierczak K.M."/>
            <person name="Andrzejewski T.M."/>
            <person name="Davidsen T.M."/>
            <person name="Wayne K.J."/>
            <person name="Tettelin H."/>
            <person name="Glass J.I."/>
            <person name="Rusch D."/>
            <person name="Podicherti R."/>
            <person name="Tsui H.-C.T."/>
            <person name="Winkler M.E."/>
        </authorList>
    </citation>
    <scope>NUCLEOTIDE SEQUENCE</scope>
</reference>
<feature type="compositionally biased region" description="Acidic residues" evidence="1">
    <location>
        <begin position="101"/>
        <end position="115"/>
    </location>
</feature>